<reference evidence="19 20" key="1">
    <citation type="journal article" date="2019" name="Int. J. Syst. Evol. Microbiol.">
        <title>The Global Catalogue of Microorganisms (GCM) 10K type strain sequencing project: providing services to taxonomists for standard genome sequencing and annotation.</title>
        <authorList>
            <consortium name="The Broad Institute Genomics Platform"/>
            <consortium name="The Broad Institute Genome Sequencing Center for Infectious Disease"/>
            <person name="Wu L."/>
            <person name="Ma J."/>
        </authorList>
    </citation>
    <scope>NUCLEOTIDE SEQUENCE [LARGE SCALE GENOMIC DNA]</scope>
    <source>
        <strain evidence="19 20">JCM 13476</strain>
    </source>
</reference>
<name>A0ABN0Y749_9CAUL</name>
<dbReference type="InterPro" id="IPR006311">
    <property type="entry name" value="TAT_signal"/>
</dbReference>
<keyword evidence="20" id="KW-1185">Reference proteome</keyword>
<evidence type="ECO:0000256" key="12">
    <source>
        <dbReference type="PROSITE-ProRule" id="PRU01360"/>
    </source>
</evidence>
<dbReference type="Gene3D" id="2.170.130.10">
    <property type="entry name" value="TonB-dependent receptor, plug domain"/>
    <property type="match status" value="1"/>
</dbReference>
<comment type="caution">
    <text evidence="19">The sequence shown here is derived from an EMBL/GenBank/DDBJ whole genome shotgun (WGS) entry which is preliminary data.</text>
</comment>
<gene>
    <name evidence="19" type="ORF">GCM10009093_10580</name>
</gene>
<sequence length="800" mass="86706">MQKIHDSKRAWLAGSAGAVLLAALPVAAQAQTTPSDQDASTVADVVVTATRSNRLLKDVPIAVDVATGDKLEQLTILDVKDVQQLSPGLEMSNRDGRSNTASLRGIVYDPDSGTQPSVDVYMNEAAVDPQLVFAAMYDLGQVEILRGPQGILRGRTAPAGAITMTTRKPDLTRIEGYVQATATEHSAHNIQGAVSLPLVTDRLGVRLAFVDDRNNVNFVRNVTRDDDAYGEARSYRLSLQARPTDTLELNLSFQHLETFQRQYLQVIGKGNLLPNGPAPDYSMVRNGPVAGVSDRIAVSDGPSTFGREVDLLTFSADWALPFGTLSLAGSLTDGYLDQRLDFDSGNAVPNYDEMQIVQAPTDGKSVELRFASDLAGPFNFQMGAGYGSQKQNPAMVYQRTDYLISGFSDGQGNVTSTFPNYMLSPVNVEIATPNDVASKYVFGSVVYDINDRLQVNAGLRYAYYNLYAQSVLTVNAGGTIVLDQLATLPFDQARKSVGATTGGASVVYRFTDDISGYASYGRSFRPGVAAVGNTAPLENRLVVTQDETSDAIEFGVKGTFLDRRYSFTANAFYQVFENYIGRTPGMIRMASGRNGVIDSVLKVNYNADAVVKGVETTLWGKPLPQWDFSISASYSDAKFDNASIPCNQLDGNGDIFVPVGQQASFCNVDGKMGDNAPLQLSGSSEYRFNPIGSVEPFVRGLFQHAVSFDSDIIDYSYEAFTNVNLFVGLRGDSGWELALFAKNLFDKAVVRSASDSIHVKQTNILNPDYSFSAGPSLDSGYRNVVVNPPREIGVSLRMRF</sequence>
<dbReference type="PANTHER" id="PTHR32552:SF81">
    <property type="entry name" value="TONB-DEPENDENT OUTER MEMBRANE RECEPTOR"/>
    <property type="match status" value="1"/>
</dbReference>
<keyword evidence="8" id="KW-0406">Ion transport</keyword>
<keyword evidence="19" id="KW-0675">Receptor</keyword>
<evidence type="ECO:0000256" key="1">
    <source>
        <dbReference type="ARBA" id="ARBA00004571"/>
    </source>
</evidence>
<keyword evidence="7" id="KW-0408">Iron</keyword>
<evidence type="ECO:0000256" key="15">
    <source>
        <dbReference type="SAM" id="MobiDB-lite"/>
    </source>
</evidence>
<feature type="short sequence motif" description="TonB C-terminal box" evidence="13">
    <location>
        <begin position="783"/>
        <end position="800"/>
    </location>
</feature>
<evidence type="ECO:0000256" key="3">
    <source>
        <dbReference type="ARBA" id="ARBA00022452"/>
    </source>
</evidence>
<dbReference type="PROSITE" id="PS52016">
    <property type="entry name" value="TONB_DEPENDENT_REC_3"/>
    <property type="match status" value="1"/>
</dbReference>
<dbReference type="SUPFAM" id="SSF56935">
    <property type="entry name" value="Porins"/>
    <property type="match status" value="1"/>
</dbReference>
<keyword evidence="11 12" id="KW-0998">Cell outer membrane</keyword>
<dbReference type="RefSeq" id="WP_167174169.1">
    <property type="nucleotide sequence ID" value="NZ_BAAAEJ010000003.1"/>
</dbReference>
<dbReference type="InterPro" id="IPR036942">
    <property type="entry name" value="Beta-barrel_TonB_sf"/>
</dbReference>
<comment type="similarity">
    <text evidence="12 14">Belongs to the TonB-dependent receptor family.</text>
</comment>
<keyword evidence="4" id="KW-0410">Iron transport</keyword>
<dbReference type="EMBL" id="BAAAEJ010000003">
    <property type="protein sequence ID" value="GAA0385571.1"/>
    <property type="molecule type" value="Genomic_DNA"/>
</dbReference>
<dbReference type="InterPro" id="IPR039426">
    <property type="entry name" value="TonB-dep_rcpt-like"/>
</dbReference>
<keyword evidence="10 12" id="KW-0472">Membrane</keyword>
<feature type="region of interest" description="Disordered" evidence="15">
    <location>
        <begin position="88"/>
        <end position="109"/>
    </location>
</feature>
<organism evidence="19 20">
    <name type="scientific">Brevundimonas terrae</name>
    <dbReference type="NCBI Taxonomy" id="363631"/>
    <lineage>
        <taxon>Bacteria</taxon>
        <taxon>Pseudomonadati</taxon>
        <taxon>Pseudomonadota</taxon>
        <taxon>Alphaproteobacteria</taxon>
        <taxon>Caulobacterales</taxon>
        <taxon>Caulobacteraceae</taxon>
        <taxon>Brevundimonas</taxon>
    </lineage>
</organism>
<evidence type="ECO:0000256" key="13">
    <source>
        <dbReference type="PROSITE-ProRule" id="PRU10144"/>
    </source>
</evidence>
<feature type="domain" description="TonB-dependent receptor-like beta-barrel" evidence="17">
    <location>
        <begin position="282"/>
        <end position="744"/>
    </location>
</feature>
<evidence type="ECO:0000259" key="17">
    <source>
        <dbReference type="Pfam" id="PF00593"/>
    </source>
</evidence>
<dbReference type="Pfam" id="PF00593">
    <property type="entry name" value="TonB_dep_Rec_b-barrel"/>
    <property type="match status" value="1"/>
</dbReference>
<evidence type="ECO:0000256" key="4">
    <source>
        <dbReference type="ARBA" id="ARBA00022496"/>
    </source>
</evidence>
<dbReference type="InterPro" id="IPR010917">
    <property type="entry name" value="TonB_rcpt_CS"/>
</dbReference>
<evidence type="ECO:0000259" key="18">
    <source>
        <dbReference type="Pfam" id="PF07715"/>
    </source>
</evidence>
<keyword evidence="2 12" id="KW-0813">Transport</keyword>
<keyword evidence="6 16" id="KW-0732">Signal</keyword>
<evidence type="ECO:0000256" key="5">
    <source>
        <dbReference type="ARBA" id="ARBA00022692"/>
    </source>
</evidence>
<dbReference type="Proteomes" id="UP001500791">
    <property type="component" value="Unassembled WGS sequence"/>
</dbReference>
<feature type="signal peptide" evidence="16">
    <location>
        <begin position="1"/>
        <end position="30"/>
    </location>
</feature>
<comment type="subcellular location">
    <subcellularLocation>
        <location evidence="1 12">Cell outer membrane</location>
        <topology evidence="1 12">Multi-pass membrane protein</topology>
    </subcellularLocation>
</comment>
<evidence type="ECO:0000256" key="10">
    <source>
        <dbReference type="ARBA" id="ARBA00023136"/>
    </source>
</evidence>
<evidence type="ECO:0000256" key="8">
    <source>
        <dbReference type="ARBA" id="ARBA00023065"/>
    </source>
</evidence>
<dbReference type="Gene3D" id="2.40.170.20">
    <property type="entry name" value="TonB-dependent receptor, beta-barrel domain"/>
    <property type="match status" value="1"/>
</dbReference>
<evidence type="ECO:0000256" key="11">
    <source>
        <dbReference type="ARBA" id="ARBA00023237"/>
    </source>
</evidence>
<accession>A0ABN0Y749</accession>
<dbReference type="PANTHER" id="PTHR32552">
    <property type="entry name" value="FERRICHROME IRON RECEPTOR-RELATED"/>
    <property type="match status" value="1"/>
</dbReference>
<proteinExistence type="inferred from homology"/>
<dbReference type="InterPro" id="IPR000531">
    <property type="entry name" value="Beta-barrel_TonB"/>
</dbReference>
<dbReference type="PROSITE" id="PS51318">
    <property type="entry name" value="TAT"/>
    <property type="match status" value="1"/>
</dbReference>
<dbReference type="InterPro" id="IPR012910">
    <property type="entry name" value="Plug_dom"/>
</dbReference>
<keyword evidence="9 14" id="KW-0798">TonB box</keyword>
<evidence type="ECO:0000313" key="19">
    <source>
        <dbReference type="EMBL" id="GAA0385571.1"/>
    </source>
</evidence>
<evidence type="ECO:0000256" key="16">
    <source>
        <dbReference type="SAM" id="SignalP"/>
    </source>
</evidence>
<dbReference type="InterPro" id="IPR037066">
    <property type="entry name" value="Plug_dom_sf"/>
</dbReference>
<feature type="chain" id="PRO_5047478824" evidence="16">
    <location>
        <begin position="31"/>
        <end position="800"/>
    </location>
</feature>
<keyword evidence="3 12" id="KW-1134">Transmembrane beta strand</keyword>
<evidence type="ECO:0000313" key="20">
    <source>
        <dbReference type="Proteomes" id="UP001500791"/>
    </source>
</evidence>
<feature type="domain" description="TonB-dependent receptor plug" evidence="18">
    <location>
        <begin position="57"/>
        <end position="161"/>
    </location>
</feature>
<evidence type="ECO:0000256" key="9">
    <source>
        <dbReference type="ARBA" id="ARBA00023077"/>
    </source>
</evidence>
<evidence type="ECO:0000256" key="7">
    <source>
        <dbReference type="ARBA" id="ARBA00023004"/>
    </source>
</evidence>
<evidence type="ECO:0000256" key="6">
    <source>
        <dbReference type="ARBA" id="ARBA00022729"/>
    </source>
</evidence>
<protein>
    <submittedName>
        <fullName evidence="19">TonB-dependent receptor</fullName>
    </submittedName>
</protein>
<dbReference type="PROSITE" id="PS01156">
    <property type="entry name" value="TONB_DEPENDENT_REC_2"/>
    <property type="match status" value="1"/>
</dbReference>
<dbReference type="Pfam" id="PF07715">
    <property type="entry name" value="Plug"/>
    <property type="match status" value="1"/>
</dbReference>
<keyword evidence="5 12" id="KW-0812">Transmembrane</keyword>
<evidence type="ECO:0000256" key="14">
    <source>
        <dbReference type="RuleBase" id="RU003357"/>
    </source>
</evidence>
<evidence type="ECO:0000256" key="2">
    <source>
        <dbReference type="ARBA" id="ARBA00022448"/>
    </source>
</evidence>